<proteinExistence type="predicted"/>
<accession>A0A806KL44</accession>
<dbReference type="InterPro" id="IPR013783">
    <property type="entry name" value="Ig-like_fold"/>
</dbReference>
<dbReference type="AlphaFoldDB" id="A0A806KL44"/>
<dbReference type="EMBL" id="JQ844194">
    <property type="protein sequence ID" value="AGS52451.1"/>
    <property type="molecule type" value="Genomic_DNA"/>
</dbReference>
<dbReference type="InterPro" id="IPR014756">
    <property type="entry name" value="Ig_E-set"/>
</dbReference>
<evidence type="ECO:0008006" key="2">
    <source>
        <dbReference type="Google" id="ProtNLM"/>
    </source>
</evidence>
<reference evidence="1" key="1">
    <citation type="submission" date="2012-03" db="EMBL/GenBank/DDBJ databases">
        <title>Functional metagenomics reveals considerable lignocellulase gene clusters in the gut microbiome of a wood-feeding higher termite.</title>
        <authorList>
            <person name="Liu N."/>
        </authorList>
    </citation>
    <scope>NUCLEOTIDE SEQUENCE</scope>
</reference>
<dbReference type="SUPFAM" id="SSF81296">
    <property type="entry name" value="E set domains"/>
    <property type="match status" value="1"/>
</dbReference>
<name>A0A806KL44_9BACT</name>
<sequence>MKAYIAAALLIFIIGNIWAVDIDSYQFIDYLRAISEPRRPEIYGDGVLFTASDSLKRVGVSFAHENYTKIHWFKRLRIPRDQSELVVNGKVQKKMDPNQDTGILFHFEPIPDSIKNMDYRMIIEGLWTADPLNPVAVLGPFGVVESRISLPEKPPPYIAATAPGTYNFSYRAPPEEIVTVGGSFNNWDPFMYKLRETSPGFYTLSLPLPQGVFQYVFFHRGEWIPDPANTRNRYSRDGRVVSEALVER</sequence>
<dbReference type="CDD" id="cd02859">
    <property type="entry name" value="E_set_AMPKbeta_like_N"/>
    <property type="match status" value="1"/>
</dbReference>
<protein>
    <recommendedName>
        <fullName evidence="2">AMP-activated protein kinase glycogen-binding domain-containing protein</fullName>
    </recommendedName>
</protein>
<evidence type="ECO:0000313" key="1">
    <source>
        <dbReference type="EMBL" id="AGS52451.1"/>
    </source>
</evidence>
<dbReference type="Gene3D" id="2.60.40.10">
    <property type="entry name" value="Immunoglobulins"/>
    <property type="match status" value="1"/>
</dbReference>
<organism evidence="1">
    <name type="scientific">uncultured bacterium contig00101</name>
    <dbReference type="NCBI Taxonomy" id="1181568"/>
    <lineage>
        <taxon>Bacteria</taxon>
        <taxon>environmental samples</taxon>
    </lineage>
</organism>